<protein>
    <submittedName>
        <fullName evidence="1">Uncharacterized protein</fullName>
    </submittedName>
</protein>
<evidence type="ECO:0000313" key="2">
    <source>
        <dbReference type="Proteomes" id="UP000759537"/>
    </source>
</evidence>
<dbReference type="AlphaFoldDB" id="A0A9P5MVV9"/>
<sequence length="207" mass="22836">MPHPSLASNATQRGFPNAPHPSPASNIINSFVFCVWGYEYGFEEKNLGVTPVTPYMYPYHSPYHLTDVPYNPSHMARCTALVARLSDEQELSSSEIGFFLGLPHHHLYWLGILSVNIMFRRRGAYTLSSIKSIKASAILPLGNKQLLLIVGALKNSFPGYVETFIWVILVVIEDLGMLESISNPLTAAKPRMINATGNCGNVSDPNS</sequence>
<organism evidence="1 2">
    <name type="scientific">Russula ochroleuca</name>
    <dbReference type="NCBI Taxonomy" id="152965"/>
    <lineage>
        <taxon>Eukaryota</taxon>
        <taxon>Fungi</taxon>
        <taxon>Dikarya</taxon>
        <taxon>Basidiomycota</taxon>
        <taxon>Agaricomycotina</taxon>
        <taxon>Agaricomycetes</taxon>
        <taxon>Russulales</taxon>
        <taxon>Russulaceae</taxon>
        <taxon>Russula</taxon>
    </lineage>
</organism>
<evidence type="ECO:0000313" key="1">
    <source>
        <dbReference type="EMBL" id="KAF8480171.1"/>
    </source>
</evidence>
<reference evidence="1" key="2">
    <citation type="journal article" date="2020" name="Nat. Commun.">
        <title>Large-scale genome sequencing of mycorrhizal fungi provides insights into the early evolution of symbiotic traits.</title>
        <authorList>
            <person name="Miyauchi S."/>
            <person name="Kiss E."/>
            <person name="Kuo A."/>
            <person name="Drula E."/>
            <person name="Kohler A."/>
            <person name="Sanchez-Garcia M."/>
            <person name="Morin E."/>
            <person name="Andreopoulos B."/>
            <person name="Barry K.W."/>
            <person name="Bonito G."/>
            <person name="Buee M."/>
            <person name="Carver A."/>
            <person name="Chen C."/>
            <person name="Cichocki N."/>
            <person name="Clum A."/>
            <person name="Culley D."/>
            <person name="Crous P.W."/>
            <person name="Fauchery L."/>
            <person name="Girlanda M."/>
            <person name="Hayes R.D."/>
            <person name="Keri Z."/>
            <person name="LaButti K."/>
            <person name="Lipzen A."/>
            <person name="Lombard V."/>
            <person name="Magnuson J."/>
            <person name="Maillard F."/>
            <person name="Murat C."/>
            <person name="Nolan M."/>
            <person name="Ohm R.A."/>
            <person name="Pangilinan J."/>
            <person name="Pereira M.F."/>
            <person name="Perotto S."/>
            <person name="Peter M."/>
            <person name="Pfister S."/>
            <person name="Riley R."/>
            <person name="Sitrit Y."/>
            <person name="Stielow J.B."/>
            <person name="Szollosi G."/>
            <person name="Zifcakova L."/>
            <person name="Stursova M."/>
            <person name="Spatafora J.W."/>
            <person name="Tedersoo L."/>
            <person name="Vaario L.M."/>
            <person name="Yamada A."/>
            <person name="Yan M."/>
            <person name="Wang P."/>
            <person name="Xu J."/>
            <person name="Bruns T."/>
            <person name="Baldrian P."/>
            <person name="Vilgalys R."/>
            <person name="Dunand C."/>
            <person name="Henrissat B."/>
            <person name="Grigoriev I.V."/>
            <person name="Hibbett D."/>
            <person name="Nagy L.G."/>
            <person name="Martin F.M."/>
        </authorList>
    </citation>
    <scope>NUCLEOTIDE SEQUENCE</scope>
    <source>
        <strain evidence="1">Prilba</strain>
    </source>
</reference>
<accession>A0A9P5MVV9</accession>
<proteinExistence type="predicted"/>
<reference evidence="1" key="1">
    <citation type="submission" date="2019-10" db="EMBL/GenBank/DDBJ databases">
        <authorList>
            <consortium name="DOE Joint Genome Institute"/>
            <person name="Kuo A."/>
            <person name="Miyauchi S."/>
            <person name="Kiss E."/>
            <person name="Drula E."/>
            <person name="Kohler A."/>
            <person name="Sanchez-Garcia M."/>
            <person name="Andreopoulos B."/>
            <person name="Barry K.W."/>
            <person name="Bonito G."/>
            <person name="Buee M."/>
            <person name="Carver A."/>
            <person name="Chen C."/>
            <person name="Cichocki N."/>
            <person name="Clum A."/>
            <person name="Culley D."/>
            <person name="Crous P.W."/>
            <person name="Fauchery L."/>
            <person name="Girlanda M."/>
            <person name="Hayes R."/>
            <person name="Keri Z."/>
            <person name="LaButti K."/>
            <person name="Lipzen A."/>
            <person name="Lombard V."/>
            <person name="Magnuson J."/>
            <person name="Maillard F."/>
            <person name="Morin E."/>
            <person name="Murat C."/>
            <person name="Nolan M."/>
            <person name="Ohm R."/>
            <person name="Pangilinan J."/>
            <person name="Pereira M."/>
            <person name="Perotto S."/>
            <person name="Peter M."/>
            <person name="Riley R."/>
            <person name="Sitrit Y."/>
            <person name="Stielow B."/>
            <person name="Szollosi G."/>
            <person name="Zifcakova L."/>
            <person name="Stursova M."/>
            <person name="Spatafora J.W."/>
            <person name="Tedersoo L."/>
            <person name="Vaario L.-M."/>
            <person name="Yamada A."/>
            <person name="Yan M."/>
            <person name="Wang P."/>
            <person name="Xu J."/>
            <person name="Bruns T."/>
            <person name="Baldrian P."/>
            <person name="Vilgalys R."/>
            <person name="Henrissat B."/>
            <person name="Grigoriev I.V."/>
            <person name="Hibbett D."/>
            <person name="Nagy L.G."/>
            <person name="Martin F.M."/>
        </authorList>
    </citation>
    <scope>NUCLEOTIDE SEQUENCE</scope>
    <source>
        <strain evidence="1">Prilba</strain>
    </source>
</reference>
<gene>
    <name evidence="1" type="ORF">DFH94DRAFT_681947</name>
</gene>
<keyword evidence="2" id="KW-1185">Reference proteome</keyword>
<comment type="caution">
    <text evidence="1">The sequence shown here is derived from an EMBL/GenBank/DDBJ whole genome shotgun (WGS) entry which is preliminary data.</text>
</comment>
<name>A0A9P5MVV9_9AGAM</name>
<dbReference type="EMBL" id="WHVB01000008">
    <property type="protein sequence ID" value="KAF8480171.1"/>
    <property type="molecule type" value="Genomic_DNA"/>
</dbReference>
<dbReference type="Proteomes" id="UP000759537">
    <property type="component" value="Unassembled WGS sequence"/>
</dbReference>